<dbReference type="RefSeq" id="WP_034807782.1">
    <property type="nucleotide sequence ID" value="NZ_AWSA01000036.1"/>
</dbReference>
<dbReference type="AlphaFoldDB" id="W9G3V2"/>
<dbReference type="GO" id="GO:0008234">
    <property type="term" value="F:cysteine-type peptidase activity"/>
    <property type="evidence" value="ECO:0007669"/>
    <property type="project" value="UniProtKB-KW"/>
</dbReference>
<dbReference type="PATRIC" id="fig|1386089.3.peg.3046"/>
<feature type="domain" description="NlpC/P60" evidence="5">
    <location>
        <begin position="151"/>
        <end position="262"/>
    </location>
</feature>
<dbReference type="PANTHER" id="PTHR47053:SF1">
    <property type="entry name" value="MUREIN DD-ENDOPEPTIDASE MEPH-RELATED"/>
    <property type="match status" value="1"/>
</dbReference>
<comment type="caution">
    <text evidence="6">The sequence shown here is derived from an EMBL/GenBank/DDBJ whole genome shotgun (WGS) entry which is preliminary data.</text>
</comment>
<reference evidence="6 7" key="1">
    <citation type="submission" date="2013-08" db="EMBL/GenBank/DDBJ databases">
        <title>Intrasporangium oryzae NRRL B-24470.</title>
        <authorList>
            <person name="Liu H."/>
            <person name="Wang G."/>
        </authorList>
    </citation>
    <scope>NUCLEOTIDE SEQUENCE [LARGE SCALE GENOMIC DNA]</scope>
    <source>
        <strain evidence="6 7">NRRL B-24470</strain>
    </source>
</reference>
<dbReference type="OrthoDB" id="9815778at2"/>
<protein>
    <submittedName>
        <fullName evidence="6">NLP/P60 protein</fullName>
    </submittedName>
</protein>
<name>W9G3V2_9MICO</name>
<dbReference type="PANTHER" id="PTHR47053">
    <property type="entry name" value="MUREIN DD-ENDOPEPTIDASE MEPH-RELATED"/>
    <property type="match status" value="1"/>
</dbReference>
<dbReference type="SUPFAM" id="SSF54001">
    <property type="entry name" value="Cysteine proteinases"/>
    <property type="match status" value="1"/>
</dbReference>
<evidence type="ECO:0000256" key="2">
    <source>
        <dbReference type="ARBA" id="ARBA00022670"/>
    </source>
</evidence>
<comment type="similarity">
    <text evidence="1">Belongs to the peptidase C40 family.</text>
</comment>
<dbReference type="InterPro" id="IPR038765">
    <property type="entry name" value="Papain-like_cys_pep_sf"/>
</dbReference>
<evidence type="ECO:0000313" key="6">
    <source>
        <dbReference type="EMBL" id="EWT00685.1"/>
    </source>
</evidence>
<evidence type="ECO:0000256" key="4">
    <source>
        <dbReference type="ARBA" id="ARBA00022807"/>
    </source>
</evidence>
<evidence type="ECO:0000256" key="1">
    <source>
        <dbReference type="ARBA" id="ARBA00007074"/>
    </source>
</evidence>
<dbReference type="STRING" id="1386089.N865_21295"/>
<dbReference type="EMBL" id="AWSA01000036">
    <property type="protein sequence ID" value="EWT00685.1"/>
    <property type="molecule type" value="Genomic_DNA"/>
</dbReference>
<gene>
    <name evidence="6" type="ORF">N865_21295</name>
</gene>
<evidence type="ECO:0000313" key="7">
    <source>
        <dbReference type="Proteomes" id="UP000019489"/>
    </source>
</evidence>
<sequence length="262" mass="26696">MAQNVIGRHRVPGRFNPLSELKIIAKESAQPAVKGAAIVAASGGLVATFASPANAADSAGANVAADVTAGAAVVGPQTTTLKAANALSSIGFAQASMPKQSAAPQVIEDIVVKTERAEAKAKAEAEAKARAARQAAASRSTTRSAINAAPTQSATGIVGIAQSMFGVPYVYGGSSPSGFDCSGFTSWVYRQAGITIPRTASAQQAAATRVSSPRPGDLVFFGYPAYHVGIYVSPGRMIDAQRTGTVIGNHSIWTTPSGYGRF</sequence>
<dbReference type="InterPro" id="IPR051202">
    <property type="entry name" value="Peptidase_C40"/>
</dbReference>
<dbReference type="Proteomes" id="UP000019489">
    <property type="component" value="Unassembled WGS sequence"/>
</dbReference>
<evidence type="ECO:0000256" key="3">
    <source>
        <dbReference type="ARBA" id="ARBA00022801"/>
    </source>
</evidence>
<keyword evidence="2" id="KW-0645">Protease</keyword>
<dbReference type="Pfam" id="PF00877">
    <property type="entry name" value="NLPC_P60"/>
    <property type="match status" value="1"/>
</dbReference>
<dbReference type="InterPro" id="IPR000064">
    <property type="entry name" value="NLP_P60_dom"/>
</dbReference>
<proteinExistence type="inferred from homology"/>
<keyword evidence="3" id="KW-0378">Hydrolase</keyword>
<keyword evidence="4" id="KW-0788">Thiol protease</keyword>
<dbReference type="GO" id="GO:0006508">
    <property type="term" value="P:proteolysis"/>
    <property type="evidence" value="ECO:0007669"/>
    <property type="project" value="UniProtKB-KW"/>
</dbReference>
<dbReference type="Gene3D" id="3.90.1720.10">
    <property type="entry name" value="endopeptidase domain like (from Nostoc punctiforme)"/>
    <property type="match status" value="1"/>
</dbReference>
<accession>W9G3V2</accession>
<dbReference type="PROSITE" id="PS51935">
    <property type="entry name" value="NLPC_P60"/>
    <property type="match status" value="1"/>
</dbReference>
<dbReference type="eggNOG" id="COG0791">
    <property type="taxonomic scope" value="Bacteria"/>
</dbReference>
<keyword evidence="7" id="KW-1185">Reference proteome</keyword>
<organism evidence="6 7">
    <name type="scientific">Intrasporangium oryzae NRRL B-24470</name>
    <dbReference type="NCBI Taxonomy" id="1386089"/>
    <lineage>
        <taxon>Bacteria</taxon>
        <taxon>Bacillati</taxon>
        <taxon>Actinomycetota</taxon>
        <taxon>Actinomycetes</taxon>
        <taxon>Micrococcales</taxon>
        <taxon>Intrasporangiaceae</taxon>
        <taxon>Intrasporangium</taxon>
    </lineage>
</organism>
<evidence type="ECO:0000259" key="5">
    <source>
        <dbReference type="PROSITE" id="PS51935"/>
    </source>
</evidence>